<evidence type="ECO:0000313" key="2">
    <source>
        <dbReference type="EMBL" id="MPN21184.1"/>
    </source>
</evidence>
<dbReference type="InterPro" id="IPR010496">
    <property type="entry name" value="AL/BT2_dom"/>
</dbReference>
<feature type="domain" description="3-keto-alpha-glucoside-1,2-lyase/3-keto-2-hydroxy-glucal hydratase" evidence="1">
    <location>
        <begin position="9"/>
        <end position="115"/>
    </location>
</feature>
<dbReference type="EMBL" id="VSSQ01069106">
    <property type="protein sequence ID" value="MPN21184.1"/>
    <property type="molecule type" value="Genomic_DNA"/>
</dbReference>
<reference evidence="2" key="1">
    <citation type="submission" date="2019-08" db="EMBL/GenBank/DDBJ databases">
        <authorList>
            <person name="Kucharzyk K."/>
            <person name="Murdoch R.W."/>
            <person name="Higgins S."/>
            <person name="Loffler F."/>
        </authorList>
    </citation>
    <scope>NUCLEOTIDE SEQUENCE</scope>
</reference>
<evidence type="ECO:0000259" key="1">
    <source>
        <dbReference type="Pfam" id="PF06439"/>
    </source>
</evidence>
<dbReference type="Pfam" id="PF06439">
    <property type="entry name" value="3keto-disac_hyd"/>
    <property type="match status" value="1"/>
</dbReference>
<name>A0A645GAT6_9ZZZZ</name>
<organism evidence="2">
    <name type="scientific">bioreactor metagenome</name>
    <dbReference type="NCBI Taxonomy" id="1076179"/>
    <lineage>
        <taxon>unclassified sequences</taxon>
        <taxon>metagenomes</taxon>
        <taxon>ecological metagenomes</taxon>
    </lineage>
</organism>
<dbReference type="GO" id="GO:0016787">
    <property type="term" value="F:hydrolase activity"/>
    <property type="evidence" value="ECO:0007669"/>
    <property type="project" value="InterPro"/>
</dbReference>
<gene>
    <name evidence="2" type="ORF">SDC9_168563</name>
</gene>
<dbReference type="AlphaFoldDB" id="A0A645GAT6"/>
<protein>
    <recommendedName>
        <fullName evidence="1">3-keto-alpha-glucoside-1,2-lyase/3-keto-2-hydroxy-glucal hydratase domain-containing protein</fullName>
    </recommendedName>
</protein>
<dbReference type="Gene3D" id="2.60.120.560">
    <property type="entry name" value="Exo-inulinase, domain 1"/>
    <property type="match status" value="1"/>
</dbReference>
<accession>A0A645GAT6</accession>
<comment type="caution">
    <text evidence="2">The sequence shown here is derived from an EMBL/GenBank/DDBJ whole genome shotgun (WGS) entry which is preliminary data.</text>
</comment>
<proteinExistence type="predicted"/>
<sequence length="119" mass="12813">MSGSATQSGYGIYYRATDSAQISGYCFQFDPGAGNRFTVRKVTNGSEANAFQSVAMAADFNIKTAHDIVITVTGTAHTVKVDGNTIMAFTDSTFQEGYVGLRTWNNSKVEFNSATVTKK</sequence>